<evidence type="ECO:0000256" key="3">
    <source>
        <dbReference type="ARBA" id="ARBA00022833"/>
    </source>
</evidence>
<dbReference type="OrthoDB" id="3064914at2759"/>
<accession>A0A8H6IAM4</accession>
<comment type="caution">
    <text evidence="6">The sequence shown here is derived from an EMBL/GenBank/DDBJ whole genome shotgun (WGS) entry which is preliminary data.</text>
</comment>
<evidence type="ECO:0000259" key="5">
    <source>
        <dbReference type="PROSITE" id="PS50865"/>
    </source>
</evidence>
<dbReference type="AlphaFoldDB" id="A0A8H6IAM4"/>
<proteinExistence type="predicted"/>
<dbReference type="GO" id="GO:0008270">
    <property type="term" value="F:zinc ion binding"/>
    <property type="evidence" value="ECO:0007669"/>
    <property type="project" value="UniProtKB-KW"/>
</dbReference>
<evidence type="ECO:0000313" key="7">
    <source>
        <dbReference type="Proteomes" id="UP000521943"/>
    </source>
</evidence>
<dbReference type="SUPFAM" id="SSF144232">
    <property type="entry name" value="HIT/MYND zinc finger-like"/>
    <property type="match status" value="1"/>
</dbReference>
<evidence type="ECO:0000256" key="4">
    <source>
        <dbReference type="PROSITE-ProRule" id="PRU00134"/>
    </source>
</evidence>
<protein>
    <recommendedName>
        <fullName evidence="5">MYND-type domain-containing protein</fullName>
    </recommendedName>
</protein>
<sequence length="419" mass="47878">MLGSEDATEALCERAIASGLAGKLTKSLMVKLLQAVRIYINTAPLPTVINYVDKIMKIIVPLTKYNNDAIIKAFHANEYLTEIITALDILSAAVEKSHPSKLWETTCFTVLATGINLLFTARTRILQNWGEAIRGDLLGLLVRMSAAVSNTKDLPDMQLRGYELVRYTLSHLLIHLSYPKVVKQLGEYSHIRNEKLANIWRSSGKMPQKRAVVREEIPGATVCDNISCDVMKRPKRSWICSRCVTASYCSPRCQAEDWKRFHKSECYRAKQDEIAREMTHTRYRYSDRHFQMSWAQIICNDSLPLFDRDQLGRQAFPDHKPYEIVPIVDCTGILVPSTQVFPESLRLNPRWWVGLEGCGKEYRLVDFYFLYGSAEALSLLMLLKRLPGGFYKVAYSIPRRGVRKTTQGTWPIPKSDYDQ</sequence>
<evidence type="ECO:0000313" key="6">
    <source>
        <dbReference type="EMBL" id="KAF6760897.1"/>
    </source>
</evidence>
<feature type="domain" description="MYND-type" evidence="5">
    <location>
        <begin position="228"/>
        <end position="266"/>
    </location>
</feature>
<keyword evidence="2 4" id="KW-0863">Zinc-finger</keyword>
<evidence type="ECO:0000256" key="2">
    <source>
        <dbReference type="ARBA" id="ARBA00022771"/>
    </source>
</evidence>
<name>A0A8H6IAM4_9AGAR</name>
<dbReference type="InterPro" id="IPR002893">
    <property type="entry name" value="Znf_MYND"/>
</dbReference>
<gene>
    <name evidence="6" type="ORF">DFP72DRAFT_1062637</name>
</gene>
<reference evidence="6 7" key="1">
    <citation type="submission" date="2020-07" db="EMBL/GenBank/DDBJ databases">
        <title>Comparative genomics of pyrophilous fungi reveals a link between fire events and developmental genes.</title>
        <authorList>
            <consortium name="DOE Joint Genome Institute"/>
            <person name="Steindorff A.S."/>
            <person name="Carver A."/>
            <person name="Calhoun S."/>
            <person name="Stillman K."/>
            <person name="Liu H."/>
            <person name="Lipzen A."/>
            <person name="Pangilinan J."/>
            <person name="Labutti K."/>
            <person name="Bruns T.D."/>
            <person name="Grigoriev I.V."/>
        </authorList>
    </citation>
    <scope>NUCLEOTIDE SEQUENCE [LARGE SCALE GENOMIC DNA]</scope>
    <source>
        <strain evidence="6 7">CBS 144469</strain>
    </source>
</reference>
<dbReference type="EMBL" id="JACGCI010000011">
    <property type="protein sequence ID" value="KAF6760897.1"/>
    <property type="molecule type" value="Genomic_DNA"/>
</dbReference>
<keyword evidence="1" id="KW-0479">Metal-binding</keyword>
<evidence type="ECO:0000256" key="1">
    <source>
        <dbReference type="ARBA" id="ARBA00022723"/>
    </source>
</evidence>
<keyword evidence="7" id="KW-1185">Reference proteome</keyword>
<keyword evidence="3" id="KW-0862">Zinc</keyword>
<dbReference type="Gene3D" id="6.10.140.2220">
    <property type="match status" value="1"/>
</dbReference>
<dbReference type="PROSITE" id="PS50865">
    <property type="entry name" value="ZF_MYND_2"/>
    <property type="match status" value="1"/>
</dbReference>
<dbReference type="Proteomes" id="UP000521943">
    <property type="component" value="Unassembled WGS sequence"/>
</dbReference>
<dbReference type="Pfam" id="PF01753">
    <property type="entry name" value="zf-MYND"/>
    <property type="match status" value="1"/>
</dbReference>
<organism evidence="6 7">
    <name type="scientific">Ephemerocybe angulata</name>
    <dbReference type="NCBI Taxonomy" id="980116"/>
    <lineage>
        <taxon>Eukaryota</taxon>
        <taxon>Fungi</taxon>
        <taxon>Dikarya</taxon>
        <taxon>Basidiomycota</taxon>
        <taxon>Agaricomycotina</taxon>
        <taxon>Agaricomycetes</taxon>
        <taxon>Agaricomycetidae</taxon>
        <taxon>Agaricales</taxon>
        <taxon>Agaricineae</taxon>
        <taxon>Psathyrellaceae</taxon>
        <taxon>Ephemerocybe</taxon>
    </lineage>
</organism>